<dbReference type="PANTHER" id="PTHR48118">
    <property type="entry name" value="SPINDLE AND KINETOCHORE-ASSOCIATED PROTEIN 3"/>
    <property type="match status" value="1"/>
</dbReference>
<keyword evidence="12" id="KW-0137">Centromere</keyword>
<evidence type="ECO:0000256" key="4">
    <source>
        <dbReference type="ARBA" id="ARBA00022454"/>
    </source>
</evidence>
<feature type="compositionally biased region" description="Polar residues" evidence="13">
    <location>
        <begin position="461"/>
        <end position="479"/>
    </location>
</feature>
<evidence type="ECO:0000256" key="5">
    <source>
        <dbReference type="ARBA" id="ARBA00022490"/>
    </source>
</evidence>
<keyword evidence="6" id="KW-0132">Cell division</keyword>
<proteinExistence type="inferred from homology"/>
<dbReference type="EMBL" id="OW240912">
    <property type="protein sequence ID" value="CAH2225231.1"/>
    <property type="molecule type" value="Genomic_DNA"/>
</dbReference>
<dbReference type="GO" id="GO:0000278">
    <property type="term" value="P:mitotic cell cycle"/>
    <property type="evidence" value="ECO:0007669"/>
    <property type="project" value="TreeGrafter"/>
</dbReference>
<evidence type="ECO:0000256" key="6">
    <source>
        <dbReference type="ARBA" id="ARBA00022618"/>
    </source>
</evidence>
<dbReference type="AlphaFoldDB" id="A0AAD1R9M6"/>
<dbReference type="GO" id="GO:0051301">
    <property type="term" value="P:cell division"/>
    <property type="evidence" value="ECO:0007669"/>
    <property type="project" value="UniProtKB-KW"/>
</dbReference>
<keyword evidence="15" id="KW-1185">Reference proteome</keyword>
<keyword evidence="4" id="KW-0158">Chromosome</keyword>
<evidence type="ECO:0000313" key="15">
    <source>
        <dbReference type="Proteomes" id="UP001295444"/>
    </source>
</evidence>
<evidence type="ECO:0000256" key="2">
    <source>
        <dbReference type="ARBA" id="ARBA00004629"/>
    </source>
</evidence>
<dbReference type="Proteomes" id="UP001295444">
    <property type="component" value="Chromosome 01"/>
</dbReference>
<evidence type="ECO:0000256" key="9">
    <source>
        <dbReference type="ARBA" id="ARBA00022838"/>
    </source>
</evidence>
<comment type="subcellular location">
    <subcellularLocation>
        <location evidence="2">Chromosome</location>
        <location evidence="2">Centromere</location>
        <location evidence="2">Kinetochore</location>
    </subcellularLocation>
    <subcellularLocation>
        <location evidence="1">Cytoplasm</location>
        <location evidence="1">Cytoskeleton</location>
        <location evidence="1">Spindle</location>
    </subcellularLocation>
</comment>
<protein>
    <submittedName>
        <fullName evidence="14">Spindle and kinetochore-associated 3 isoform X1</fullName>
    </submittedName>
</protein>
<feature type="region of interest" description="Disordered" evidence="13">
    <location>
        <begin position="105"/>
        <end position="148"/>
    </location>
</feature>
<keyword evidence="5" id="KW-0963">Cytoplasm</keyword>
<evidence type="ECO:0000256" key="7">
    <source>
        <dbReference type="ARBA" id="ARBA00022701"/>
    </source>
</evidence>
<keyword evidence="9" id="KW-0995">Kinetochore</keyword>
<feature type="region of interest" description="Disordered" evidence="13">
    <location>
        <begin position="456"/>
        <end position="479"/>
    </location>
</feature>
<feature type="compositionally biased region" description="Basic and acidic residues" evidence="13">
    <location>
        <begin position="120"/>
        <end position="132"/>
    </location>
</feature>
<evidence type="ECO:0000256" key="13">
    <source>
        <dbReference type="SAM" id="MobiDB-lite"/>
    </source>
</evidence>
<accession>A0AAD1R9M6</accession>
<dbReference type="GO" id="GO:0000940">
    <property type="term" value="C:outer kinetochore"/>
    <property type="evidence" value="ECO:0007669"/>
    <property type="project" value="InterPro"/>
</dbReference>
<keyword evidence="8" id="KW-0498">Mitosis</keyword>
<dbReference type="Gene3D" id="6.10.250.1400">
    <property type="match status" value="1"/>
</dbReference>
<keyword evidence="10" id="KW-0206">Cytoskeleton</keyword>
<organism evidence="14 15">
    <name type="scientific">Pelobates cultripes</name>
    <name type="common">Western spadefoot toad</name>
    <dbReference type="NCBI Taxonomy" id="61616"/>
    <lineage>
        <taxon>Eukaryota</taxon>
        <taxon>Metazoa</taxon>
        <taxon>Chordata</taxon>
        <taxon>Craniata</taxon>
        <taxon>Vertebrata</taxon>
        <taxon>Euteleostomi</taxon>
        <taxon>Amphibia</taxon>
        <taxon>Batrachia</taxon>
        <taxon>Anura</taxon>
        <taxon>Pelobatoidea</taxon>
        <taxon>Pelobatidae</taxon>
        <taxon>Pelobates</taxon>
    </lineage>
</organism>
<dbReference type="GO" id="GO:0007059">
    <property type="term" value="P:chromosome segregation"/>
    <property type="evidence" value="ECO:0007669"/>
    <property type="project" value="InterPro"/>
</dbReference>
<sequence>MSLVTNFFGNLRKVAITLEKETEKLDQVFINKEEDYDDESPMRVLHNLRSEIKDLKNELQTTIDKKHLIGQELHAFIRVCKVLQQRTSTDIQQIKDSFQNYGYTPLSTDKSDAEVSNENVKSENEEQISHDSEADELPSMPTVEKPSNSWDLLRGPQLSDFGLSHYQLSSAWDLQSSTLHVKKPVEENGKPIFKDIRTVNMAKTPKCALRMEDDFTQVAHFGISESNTNFNDDYTIALINKKAQKKASTPKKDGTEGGYSRNLKTFLATPSHPPNRTDDFVVDSPLPPAFCTPGLNVQKKEIPCIVVGTSIPKETEKKATPPIPAFQSNWLNRDTTRQLDITEPIPRPVMTHNLYLQDNTLVLNSDKYYENSTKMASPPQMKTYSLDTPQRPEITMSLTEDLLKYNVKPSSPPKMSEYESLLWTPTRPEMTSCITEDISQILSRYCDNKMNHLETVGGNKDSFSSSRGSVSYTNKENRF</sequence>
<evidence type="ECO:0000313" key="14">
    <source>
        <dbReference type="EMBL" id="CAH2225231.1"/>
    </source>
</evidence>
<evidence type="ECO:0000256" key="12">
    <source>
        <dbReference type="ARBA" id="ARBA00023328"/>
    </source>
</evidence>
<dbReference type="PANTHER" id="PTHR48118:SF1">
    <property type="entry name" value="SPINDLE AND KINETOCHORE-ASSOCIATED PROTEIN 3"/>
    <property type="match status" value="1"/>
</dbReference>
<evidence type="ECO:0000256" key="10">
    <source>
        <dbReference type="ARBA" id="ARBA00023212"/>
    </source>
</evidence>
<evidence type="ECO:0000256" key="3">
    <source>
        <dbReference type="ARBA" id="ARBA00007716"/>
    </source>
</evidence>
<reference evidence="14" key="1">
    <citation type="submission" date="2022-03" db="EMBL/GenBank/DDBJ databases">
        <authorList>
            <person name="Alioto T."/>
            <person name="Alioto T."/>
            <person name="Gomez Garrido J."/>
        </authorList>
    </citation>
    <scope>NUCLEOTIDE SEQUENCE</scope>
</reference>
<dbReference type="InterPro" id="IPR033341">
    <property type="entry name" value="SKA3"/>
</dbReference>
<keyword evidence="11" id="KW-0131">Cell cycle</keyword>
<keyword evidence="7" id="KW-0493">Microtubule</keyword>
<evidence type="ECO:0000256" key="1">
    <source>
        <dbReference type="ARBA" id="ARBA00004186"/>
    </source>
</evidence>
<dbReference type="GO" id="GO:0005876">
    <property type="term" value="C:spindle microtubule"/>
    <property type="evidence" value="ECO:0007669"/>
    <property type="project" value="TreeGrafter"/>
</dbReference>
<gene>
    <name evidence="14" type="ORF">PECUL_23A026046</name>
</gene>
<comment type="similarity">
    <text evidence="3">Belongs to the SKA3 family.</text>
</comment>
<evidence type="ECO:0000256" key="8">
    <source>
        <dbReference type="ARBA" id="ARBA00022776"/>
    </source>
</evidence>
<evidence type="ECO:0000256" key="11">
    <source>
        <dbReference type="ARBA" id="ARBA00023306"/>
    </source>
</evidence>
<name>A0AAD1R9M6_PELCU</name>